<evidence type="ECO:0000256" key="10">
    <source>
        <dbReference type="ARBA" id="ARBA00022723"/>
    </source>
</evidence>
<reference evidence="21 22" key="1">
    <citation type="submission" date="2018-09" db="EMBL/GenBank/DDBJ databases">
        <title>YIM PH21274 draft genome.</title>
        <authorList>
            <person name="Miao C."/>
        </authorList>
    </citation>
    <scope>NUCLEOTIDE SEQUENCE [LARGE SCALE GENOMIC DNA]</scope>
    <source>
        <strain evidence="21 22">YIM PH 21724</strain>
    </source>
</reference>
<dbReference type="Gene3D" id="3.30.565.10">
    <property type="entry name" value="Histidine kinase-like ATPase, C-terminal domain"/>
    <property type="match status" value="1"/>
</dbReference>
<dbReference type="GO" id="GO:0005524">
    <property type="term" value="F:ATP binding"/>
    <property type="evidence" value="ECO:0007669"/>
    <property type="project" value="UniProtKB-KW"/>
</dbReference>
<feature type="transmembrane region" description="Helical" evidence="19">
    <location>
        <begin position="44"/>
        <end position="62"/>
    </location>
</feature>
<keyword evidence="19" id="KW-0472">Membrane</keyword>
<dbReference type="GO" id="GO:0005737">
    <property type="term" value="C:cytoplasm"/>
    <property type="evidence" value="ECO:0007669"/>
    <property type="project" value="UniProtKB-SubCell"/>
</dbReference>
<dbReference type="InterPro" id="IPR003594">
    <property type="entry name" value="HATPase_dom"/>
</dbReference>
<comment type="subcellular location">
    <subcellularLocation>
        <location evidence="3">Cytoplasm</location>
    </subcellularLocation>
</comment>
<dbReference type="Proteomes" id="UP000266677">
    <property type="component" value="Unassembled WGS sequence"/>
</dbReference>
<dbReference type="SMART" id="SM00387">
    <property type="entry name" value="HATPase_c"/>
    <property type="match status" value="1"/>
</dbReference>
<dbReference type="AlphaFoldDB" id="A0A3A4K9M9"/>
<keyword evidence="14" id="KW-0408">Iron</keyword>
<feature type="transmembrane region" description="Helical" evidence="19">
    <location>
        <begin position="12"/>
        <end position="32"/>
    </location>
</feature>
<evidence type="ECO:0000256" key="5">
    <source>
        <dbReference type="ARBA" id="ARBA00017322"/>
    </source>
</evidence>
<keyword evidence="12 21" id="KW-0418">Kinase</keyword>
<evidence type="ECO:0000256" key="15">
    <source>
        <dbReference type="ARBA" id="ARBA00023012"/>
    </source>
</evidence>
<evidence type="ECO:0000256" key="1">
    <source>
        <dbReference type="ARBA" id="ARBA00000085"/>
    </source>
</evidence>
<evidence type="ECO:0000256" key="6">
    <source>
        <dbReference type="ARBA" id="ARBA00022485"/>
    </source>
</evidence>
<dbReference type="GO" id="GO:0051539">
    <property type="term" value="F:4 iron, 4 sulfur cluster binding"/>
    <property type="evidence" value="ECO:0007669"/>
    <property type="project" value="UniProtKB-KW"/>
</dbReference>
<keyword evidence="11" id="KW-0547">Nucleotide-binding</keyword>
<evidence type="ECO:0000256" key="9">
    <source>
        <dbReference type="ARBA" id="ARBA00022679"/>
    </source>
</evidence>
<dbReference type="PANTHER" id="PTHR24421">
    <property type="entry name" value="NITRATE/NITRITE SENSOR PROTEIN NARX-RELATED"/>
    <property type="match status" value="1"/>
</dbReference>
<keyword evidence="16" id="KW-0411">Iron-sulfur</keyword>
<feature type="transmembrane region" description="Helical" evidence="19">
    <location>
        <begin position="71"/>
        <end position="90"/>
    </location>
</feature>
<organism evidence="21 22">
    <name type="scientific">Nocardia panacis</name>
    <dbReference type="NCBI Taxonomy" id="2340916"/>
    <lineage>
        <taxon>Bacteria</taxon>
        <taxon>Bacillati</taxon>
        <taxon>Actinomycetota</taxon>
        <taxon>Actinomycetes</taxon>
        <taxon>Mycobacteriales</taxon>
        <taxon>Nocardiaceae</taxon>
        <taxon>Nocardia</taxon>
    </lineage>
</organism>
<evidence type="ECO:0000256" key="8">
    <source>
        <dbReference type="ARBA" id="ARBA00022553"/>
    </source>
</evidence>
<evidence type="ECO:0000256" key="3">
    <source>
        <dbReference type="ARBA" id="ARBA00004496"/>
    </source>
</evidence>
<gene>
    <name evidence="21" type="ORF">D5S18_30100</name>
</gene>
<dbReference type="GO" id="GO:0000155">
    <property type="term" value="F:phosphorelay sensor kinase activity"/>
    <property type="evidence" value="ECO:0007669"/>
    <property type="project" value="InterPro"/>
</dbReference>
<evidence type="ECO:0000256" key="12">
    <source>
        <dbReference type="ARBA" id="ARBA00022777"/>
    </source>
</evidence>
<evidence type="ECO:0000259" key="20">
    <source>
        <dbReference type="PROSITE" id="PS50109"/>
    </source>
</evidence>
<feature type="domain" description="Histidine kinase" evidence="20">
    <location>
        <begin position="202"/>
        <end position="399"/>
    </location>
</feature>
<dbReference type="PIRSF" id="PIRSF037434">
    <property type="entry name" value="STHK_ChrS"/>
    <property type="match status" value="1"/>
</dbReference>
<feature type="transmembrane region" description="Helical" evidence="19">
    <location>
        <begin position="102"/>
        <end position="125"/>
    </location>
</feature>
<keyword evidence="6" id="KW-0004">4Fe-4S</keyword>
<evidence type="ECO:0000313" key="21">
    <source>
        <dbReference type="EMBL" id="RJO70104.1"/>
    </source>
</evidence>
<comment type="cofactor">
    <cofactor evidence="2">
        <name>[4Fe-4S] cluster</name>
        <dbReference type="ChEBI" id="CHEBI:49883"/>
    </cofactor>
</comment>
<evidence type="ECO:0000256" key="11">
    <source>
        <dbReference type="ARBA" id="ARBA00022741"/>
    </source>
</evidence>
<dbReference type="Pfam" id="PF02518">
    <property type="entry name" value="HATPase_c"/>
    <property type="match status" value="1"/>
</dbReference>
<evidence type="ECO:0000256" key="17">
    <source>
        <dbReference type="ARBA" id="ARBA00024827"/>
    </source>
</evidence>
<dbReference type="GO" id="GO:0046983">
    <property type="term" value="F:protein dimerization activity"/>
    <property type="evidence" value="ECO:0007669"/>
    <property type="project" value="InterPro"/>
</dbReference>
<dbReference type="Pfam" id="PF07730">
    <property type="entry name" value="HisKA_3"/>
    <property type="match status" value="1"/>
</dbReference>
<dbReference type="InterPro" id="IPR004358">
    <property type="entry name" value="Sig_transdc_His_kin-like_C"/>
</dbReference>
<keyword evidence="13" id="KW-0067">ATP-binding</keyword>
<keyword evidence="22" id="KW-1185">Reference proteome</keyword>
<dbReference type="PROSITE" id="PS50109">
    <property type="entry name" value="HIS_KIN"/>
    <property type="match status" value="1"/>
</dbReference>
<sequence length="399" mass="42513">MPLYWNSSRWRRLWDVYLIGGCANAALVVMLLDRYSPGNRVGAAAAMAGIAIWYLVFGHAFLEARAFGPRAWLFSGGLIGLYVLGLYFAPGAVAVQPMVYPLLFMTLPLTGAVVAALLVNVLPIILGLIEHGPHSPLLPIAIAISLVALVMSPIIGVSMVWIGTQSGEQAALLDELAASREEVARLSRAAGTAAERARLAREIHDTLAQGLAGIVALAQTIEFALEPETSGQSPEPRLVTAGRQATMIRRTAQENLREARAMVTELTPTALVRGSLVESIRRHCGRVTDETSIAVTVTAAPELPELPMAVEVVLLRATQEALANIRKHSNATDVRVELSCVADVIRLTVTDNGIGFAPEQRHRGYGLSGMRERVAQIGGSVVVASRPGAGCSVCLEVPV</sequence>
<comment type="function">
    <text evidence="17">Member of the two-component regulatory system NreB/NreC involved in the control of dissimilatory nitrate/nitrite reduction in response to oxygen. NreB functions as a direct oxygen sensor histidine kinase which is autophosphorylated, in the absence of oxygen, probably at the conserved histidine residue, and transfers its phosphate group probably to a conserved aspartate residue of NreC. NreB/NreC activates the expression of the nitrate (narGHJI) and nitrite (nir) reductase operons, as well as the putative nitrate transporter gene narT.</text>
</comment>
<evidence type="ECO:0000256" key="4">
    <source>
        <dbReference type="ARBA" id="ARBA00012438"/>
    </source>
</evidence>
<accession>A0A3A4K9M9</accession>
<evidence type="ECO:0000313" key="22">
    <source>
        <dbReference type="Proteomes" id="UP000266677"/>
    </source>
</evidence>
<keyword evidence="8" id="KW-0597">Phosphoprotein</keyword>
<dbReference type="PRINTS" id="PR00344">
    <property type="entry name" value="BCTRLSENSOR"/>
</dbReference>
<dbReference type="InterPro" id="IPR036890">
    <property type="entry name" value="HATPase_C_sf"/>
</dbReference>
<keyword evidence="15" id="KW-0902">Two-component regulatory system</keyword>
<dbReference type="SUPFAM" id="SSF55874">
    <property type="entry name" value="ATPase domain of HSP90 chaperone/DNA topoisomerase II/histidine kinase"/>
    <property type="match status" value="1"/>
</dbReference>
<dbReference type="InterPro" id="IPR050482">
    <property type="entry name" value="Sensor_HK_TwoCompSys"/>
</dbReference>
<dbReference type="InterPro" id="IPR017205">
    <property type="entry name" value="Sig_transdc_His_kinase_ChrS"/>
</dbReference>
<dbReference type="InterPro" id="IPR005467">
    <property type="entry name" value="His_kinase_dom"/>
</dbReference>
<dbReference type="GO" id="GO:0016020">
    <property type="term" value="C:membrane"/>
    <property type="evidence" value="ECO:0007669"/>
    <property type="project" value="InterPro"/>
</dbReference>
<comment type="catalytic activity">
    <reaction evidence="1">
        <text>ATP + protein L-histidine = ADP + protein N-phospho-L-histidine.</text>
        <dbReference type="EC" id="2.7.13.3"/>
    </reaction>
</comment>
<keyword evidence="19" id="KW-1133">Transmembrane helix</keyword>
<comment type="caution">
    <text evidence="21">The sequence shown here is derived from an EMBL/GenBank/DDBJ whole genome shotgun (WGS) entry which is preliminary data.</text>
</comment>
<feature type="transmembrane region" description="Helical" evidence="19">
    <location>
        <begin position="137"/>
        <end position="162"/>
    </location>
</feature>
<dbReference type="InterPro" id="IPR011712">
    <property type="entry name" value="Sig_transdc_His_kin_sub3_dim/P"/>
</dbReference>
<keyword evidence="19" id="KW-0812">Transmembrane</keyword>
<keyword evidence="10" id="KW-0479">Metal-binding</keyword>
<evidence type="ECO:0000256" key="16">
    <source>
        <dbReference type="ARBA" id="ARBA00023014"/>
    </source>
</evidence>
<keyword evidence="9" id="KW-0808">Transferase</keyword>
<name>A0A3A4K9M9_9NOCA</name>
<evidence type="ECO:0000256" key="2">
    <source>
        <dbReference type="ARBA" id="ARBA00001966"/>
    </source>
</evidence>
<evidence type="ECO:0000256" key="13">
    <source>
        <dbReference type="ARBA" id="ARBA00022840"/>
    </source>
</evidence>
<proteinExistence type="predicted"/>
<evidence type="ECO:0000256" key="19">
    <source>
        <dbReference type="SAM" id="Phobius"/>
    </source>
</evidence>
<dbReference type="Gene3D" id="1.20.5.1930">
    <property type="match status" value="1"/>
</dbReference>
<evidence type="ECO:0000256" key="18">
    <source>
        <dbReference type="ARBA" id="ARBA00030800"/>
    </source>
</evidence>
<dbReference type="EC" id="2.7.13.3" evidence="4"/>
<dbReference type="CDD" id="cd16917">
    <property type="entry name" value="HATPase_UhpB-NarQ-NarX-like"/>
    <property type="match status" value="1"/>
</dbReference>
<dbReference type="EMBL" id="QZFU01000041">
    <property type="protein sequence ID" value="RJO70104.1"/>
    <property type="molecule type" value="Genomic_DNA"/>
</dbReference>
<evidence type="ECO:0000256" key="7">
    <source>
        <dbReference type="ARBA" id="ARBA00022490"/>
    </source>
</evidence>
<dbReference type="GO" id="GO:0046872">
    <property type="term" value="F:metal ion binding"/>
    <property type="evidence" value="ECO:0007669"/>
    <property type="project" value="UniProtKB-KW"/>
</dbReference>
<evidence type="ECO:0000256" key="14">
    <source>
        <dbReference type="ARBA" id="ARBA00023004"/>
    </source>
</evidence>
<keyword evidence="7" id="KW-0963">Cytoplasm</keyword>
<dbReference type="PANTHER" id="PTHR24421:SF10">
    <property type="entry name" value="NITRATE_NITRITE SENSOR PROTEIN NARQ"/>
    <property type="match status" value="1"/>
</dbReference>
<protein>
    <recommendedName>
        <fullName evidence="5">Oxygen sensor histidine kinase NreB</fullName>
        <ecNumber evidence="4">2.7.13.3</ecNumber>
    </recommendedName>
    <alternativeName>
        <fullName evidence="18">Nitrogen regulation protein B</fullName>
    </alternativeName>
</protein>